<protein>
    <submittedName>
        <fullName evidence="2">Uncharacterized protein</fullName>
    </submittedName>
</protein>
<name>A0A914CM13_9BILA</name>
<keyword evidence="1" id="KW-1185">Reference proteome</keyword>
<dbReference type="AlphaFoldDB" id="A0A914CM13"/>
<sequence length="67" mass="7869">MRWTITDLESQITTNEVRVNSCWEFNQNILANCIIARFSFQGSLMLEALLVLKHMLKRYEKKSFGNS</sequence>
<dbReference type="WBParaSite" id="ACRNAN_scaffold11794.g25177.t1">
    <property type="protein sequence ID" value="ACRNAN_scaffold11794.g25177.t1"/>
    <property type="gene ID" value="ACRNAN_scaffold11794.g25177"/>
</dbReference>
<reference evidence="2" key="1">
    <citation type="submission" date="2022-11" db="UniProtKB">
        <authorList>
            <consortium name="WormBaseParasite"/>
        </authorList>
    </citation>
    <scope>IDENTIFICATION</scope>
</reference>
<organism evidence="1 2">
    <name type="scientific">Acrobeloides nanus</name>
    <dbReference type="NCBI Taxonomy" id="290746"/>
    <lineage>
        <taxon>Eukaryota</taxon>
        <taxon>Metazoa</taxon>
        <taxon>Ecdysozoa</taxon>
        <taxon>Nematoda</taxon>
        <taxon>Chromadorea</taxon>
        <taxon>Rhabditida</taxon>
        <taxon>Tylenchina</taxon>
        <taxon>Cephalobomorpha</taxon>
        <taxon>Cephaloboidea</taxon>
        <taxon>Cephalobidae</taxon>
        <taxon>Acrobeloides</taxon>
    </lineage>
</organism>
<dbReference type="Proteomes" id="UP000887540">
    <property type="component" value="Unplaced"/>
</dbReference>
<evidence type="ECO:0000313" key="2">
    <source>
        <dbReference type="WBParaSite" id="ACRNAN_scaffold11794.g25177.t1"/>
    </source>
</evidence>
<evidence type="ECO:0000313" key="1">
    <source>
        <dbReference type="Proteomes" id="UP000887540"/>
    </source>
</evidence>
<proteinExistence type="predicted"/>
<accession>A0A914CM13</accession>